<feature type="domain" description="CHRD" evidence="3">
    <location>
        <begin position="26"/>
        <end position="97"/>
    </location>
</feature>
<dbReference type="Proteomes" id="UP000239899">
    <property type="component" value="Unassembled WGS sequence"/>
</dbReference>
<gene>
    <name evidence="4" type="ORF">C2E21_4248</name>
</gene>
<feature type="region of interest" description="Disordered" evidence="1">
    <location>
        <begin position="360"/>
        <end position="430"/>
    </location>
</feature>
<accession>A0A2P6TSI1</accession>
<evidence type="ECO:0000259" key="3">
    <source>
        <dbReference type="Pfam" id="PF07452"/>
    </source>
</evidence>
<reference evidence="4 5" key="1">
    <citation type="journal article" date="2018" name="Plant J.">
        <title>Genome sequences of Chlorella sorokiniana UTEX 1602 and Micractinium conductrix SAG 241.80: implications to maltose excretion by a green alga.</title>
        <authorList>
            <person name="Arriola M.B."/>
            <person name="Velmurugan N."/>
            <person name="Zhang Y."/>
            <person name="Plunkett M.H."/>
            <person name="Hondzo H."/>
            <person name="Barney B.M."/>
        </authorList>
    </citation>
    <scope>NUCLEOTIDE SEQUENCE [LARGE SCALE GENOMIC DNA]</scope>
    <source>
        <strain evidence="5">UTEX 1602</strain>
    </source>
</reference>
<feature type="chain" id="PRO_5015141956" evidence="2">
    <location>
        <begin position="19"/>
        <end position="430"/>
    </location>
</feature>
<feature type="signal peptide" evidence="2">
    <location>
        <begin position="1"/>
        <end position="18"/>
    </location>
</feature>
<proteinExistence type="predicted"/>
<evidence type="ECO:0000313" key="4">
    <source>
        <dbReference type="EMBL" id="PRW57004.1"/>
    </source>
</evidence>
<dbReference type="InterPro" id="IPR010895">
    <property type="entry name" value="CHRD"/>
</dbReference>
<keyword evidence="5" id="KW-1185">Reference proteome</keyword>
<evidence type="ECO:0000313" key="5">
    <source>
        <dbReference type="Proteomes" id="UP000239899"/>
    </source>
</evidence>
<keyword evidence="2" id="KW-0732">Signal</keyword>
<feature type="compositionally biased region" description="Low complexity" evidence="1">
    <location>
        <begin position="360"/>
        <end position="395"/>
    </location>
</feature>
<dbReference type="AlphaFoldDB" id="A0A2P6TSI1"/>
<sequence length="430" mass="46211">MKIALLILALGVLATANAEGMGSGEAMLSGENQVPTVVTTDMVGMFSANATSKSIKWKLEIFDAVNVTMAHIHLGNSSTNGPPIVYLVPGGNAAKNSTLPMLTPPRSGSNLVFSGTFRATEVGPPLNGTTMADLMNTFMDVWRNLQDQEMFGLDRYDLAGLDMEERKVGPFFTQTFLLEELKERAIELLPARTPEQRAALLEGRRREEEAASAAAAAAVAGKKGAVCAVLQQQGYPPARVEALLGQPGAFRLWEEGYPESSLSPEEAALALERWHFLVQGPAQPQFLKALAENASWTPAVGPSTAVTAAADAAHARRMRAMESALPEWLAAQRSLLFILGNAEVPRSMLPELQRMWAAREQAQQGQQAQQGEGGQQVPQVQPAPAAQPAQGQAAGKRNLHAEVQRVHEQLAKQLAQKRKASQQGGSLTKR</sequence>
<protein>
    <submittedName>
        <fullName evidence="4">CHRD domain-containing</fullName>
    </submittedName>
</protein>
<feature type="compositionally biased region" description="Polar residues" evidence="1">
    <location>
        <begin position="421"/>
        <end position="430"/>
    </location>
</feature>
<feature type="compositionally biased region" description="Basic and acidic residues" evidence="1">
    <location>
        <begin position="399"/>
        <end position="410"/>
    </location>
</feature>
<comment type="caution">
    <text evidence="4">The sequence shown here is derived from an EMBL/GenBank/DDBJ whole genome shotgun (WGS) entry which is preliminary data.</text>
</comment>
<dbReference type="OrthoDB" id="515473at2759"/>
<organism evidence="4 5">
    <name type="scientific">Chlorella sorokiniana</name>
    <name type="common">Freshwater green alga</name>
    <dbReference type="NCBI Taxonomy" id="3076"/>
    <lineage>
        <taxon>Eukaryota</taxon>
        <taxon>Viridiplantae</taxon>
        <taxon>Chlorophyta</taxon>
        <taxon>core chlorophytes</taxon>
        <taxon>Trebouxiophyceae</taxon>
        <taxon>Chlorellales</taxon>
        <taxon>Chlorellaceae</taxon>
        <taxon>Chlorella clade</taxon>
        <taxon>Chlorella</taxon>
    </lineage>
</organism>
<dbReference type="Pfam" id="PF07452">
    <property type="entry name" value="CHRD"/>
    <property type="match status" value="1"/>
</dbReference>
<evidence type="ECO:0000256" key="2">
    <source>
        <dbReference type="SAM" id="SignalP"/>
    </source>
</evidence>
<evidence type="ECO:0000256" key="1">
    <source>
        <dbReference type="SAM" id="MobiDB-lite"/>
    </source>
</evidence>
<dbReference type="EMBL" id="LHPG02000007">
    <property type="protein sequence ID" value="PRW57004.1"/>
    <property type="molecule type" value="Genomic_DNA"/>
</dbReference>
<name>A0A2P6TSI1_CHLSO</name>